<dbReference type="AlphaFoldDB" id="A0A6P1E2H6"/>
<evidence type="ECO:0000256" key="1">
    <source>
        <dbReference type="SAM" id="SignalP"/>
    </source>
</evidence>
<evidence type="ECO:0000313" key="3">
    <source>
        <dbReference type="Proteomes" id="UP000465035"/>
    </source>
</evidence>
<feature type="chain" id="PRO_5026855392" evidence="1">
    <location>
        <begin position="30"/>
        <end position="139"/>
    </location>
</feature>
<sequence length="139" mass="16042">MKIDKFIITMELLSCVGFGTLLSSQQASAATWHNGMPDSIRGVWKTKVREHTLFYLWNIPSEGSFTKSRSFFNKRWYWGNETDGIFGKTKYKVINQNTYMLKAKNKENKAGYAKAVLNNSKKITMKYYGEGGFTSVFYK</sequence>
<dbReference type="Proteomes" id="UP000465035">
    <property type="component" value="Chromosome"/>
</dbReference>
<protein>
    <submittedName>
        <fullName evidence="2">Uncharacterized protein</fullName>
    </submittedName>
</protein>
<gene>
    <name evidence="2" type="ORF">GQR93_03565</name>
</gene>
<dbReference type="GeneID" id="69057433"/>
<reference evidence="2 3" key="1">
    <citation type="submission" date="2019-12" db="EMBL/GenBank/DDBJ databases">
        <title>Lactobacillus hilgardii FLUB.</title>
        <authorList>
            <person name="Gustaw K."/>
        </authorList>
    </citation>
    <scope>NUCLEOTIDE SEQUENCE [LARGE SCALE GENOMIC DNA]</scope>
    <source>
        <strain evidence="2 3">FLUB</strain>
    </source>
</reference>
<keyword evidence="1" id="KW-0732">Signal</keyword>
<name>A0A6P1E2H6_LENHI</name>
<accession>A0A6P1E2H6</accession>
<dbReference type="EMBL" id="CP047121">
    <property type="protein sequence ID" value="QHB51357.1"/>
    <property type="molecule type" value="Genomic_DNA"/>
</dbReference>
<proteinExistence type="predicted"/>
<organism evidence="2 3">
    <name type="scientific">Lentilactobacillus hilgardii</name>
    <name type="common">Lactobacillus hilgardii</name>
    <dbReference type="NCBI Taxonomy" id="1588"/>
    <lineage>
        <taxon>Bacteria</taxon>
        <taxon>Bacillati</taxon>
        <taxon>Bacillota</taxon>
        <taxon>Bacilli</taxon>
        <taxon>Lactobacillales</taxon>
        <taxon>Lactobacillaceae</taxon>
        <taxon>Lentilactobacillus</taxon>
    </lineage>
</organism>
<feature type="signal peptide" evidence="1">
    <location>
        <begin position="1"/>
        <end position="29"/>
    </location>
</feature>
<evidence type="ECO:0000313" key="2">
    <source>
        <dbReference type="EMBL" id="QHB51357.1"/>
    </source>
</evidence>
<dbReference type="RefSeq" id="WP_003552339.1">
    <property type="nucleotide sequence ID" value="NZ_CABKOL010000106.1"/>
</dbReference>